<keyword evidence="1" id="KW-0614">Plasmid</keyword>
<evidence type="ECO:0000313" key="2">
    <source>
        <dbReference type="Proteomes" id="UP000000391"/>
    </source>
</evidence>
<dbReference type="AlphaFoldDB" id="D7EC46"/>
<dbReference type="KEGG" id="mev:Metev_2358"/>
<dbReference type="HOGENOM" id="CLU_191925_0_0_2"/>
<keyword evidence="2" id="KW-1185">Reference proteome</keyword>
<proteinExistence type="predicted"/>
<geneLocation type="plasmid" evidence="1 2">
    <name>pMETEV01</name>
</geneLocation>
<reference evidence="1 2" key="1">
    <citation type="submission" date="2010-06" db="EMBL/GenBank/DDBJ databases">
        <title>Complete sequence plasmid of Methanohalobium evestigatum Z-7303.</title>
        <authorList>
            <consortium name="US DOE Joint Genome Institute"/>
            <person name="Lucas S."/>
            <person name="Copeland A."/>
            <person name="Lapidus A."/>
            <person name="Cheng J.-F."/>
            <person name="Bruce D."/>
            <person name="Goodwin L."/>
            <person name="Pitluck S."/>
            <person name="Saunders E."/>
            <person name="Detter J.C."/>
            <person name="Han C."/>
            <person name="Tapia R."/>
            <person name="Land M."/>
            <person name="Hauser L."/>
            <person name="Kyrpides N."/>
            <person name="Mikhailova N."/>
            <person name="Sieprawska-Lupa M."/>
            <person name="Whitman W.B."/>
            <person name="Anderson I."/>
            <person name="Woyke T."/>
        </authorList>
    </citation>
    <scope>NUCLEOTIDE SEQUENCE [LARGE SCALE GENOMIC DNA]</scope>
    <source>
        <strain evidence="2">ATCC BAA-1072 / DSM 3721 / NBRC 107634 / OCM 161 / Z-7303</strain>
        <plasmid evidence="2">Plasmid pMETEV01</plasmid>
    </source>
</reference>
<organism evidence="1 2">
    <name type="scientific">Methanohalobium evestigatum (strain ATCC BAA-1072 / DSM 3721 / NBRC 107634 / OCM 161 / Z-7303)</name>
    <dbReference type="NCBI Taxonomy" id="644295"/>
    <lineage>
        <taxon>Archaea</taxon>
        <taxon>Methanobacteriati</taxon>
        <taxon>Methanobacteriota</taxon>
        <taxon>Stenosarchaea group</taxon>
        <taxon>Methanomicrobia</taxon>
        <taxon>Methanosarcinales</taxon>
        <taxon>Methanosarcinaceae</taxon>
        <taxon>Methanohalobium</taxon>
    </lineage>
</organism>
<dbReference type="OrthoDB" id="7794at2157"/>
<sequence>MTTTICVNPQTKEMLNELRQYPKEPYNSVIERLARMAIDDNELSDEAIQGIEEALEDIKAGRLHSNDEIKREFGIT</sequence>
<dbReference type="EMBL" id="CP002070">
    <property type="protein sequence ID" value="ADI75168.1"/>
    <property type="molecule type" value="Genomic_DNA"/>
</dbReference>
<gene>
    <name evidence="1" type="ordered locus">Metev_2358</name>
</gene>
<name>D7EC46_METEZ</name>
<dbReference type="Proteomes" id="UP000000391">
    <property type="component" value="Plasmid pMETEV01"/>
</dbReference>
<protein>
    <submittedName>
        <fullName evidence="1">Uncharacterized protein</fullName>
    </submittedName>
</protein>
<evidence type="ECO:0000313" key="1">
    <source>
        <dbReference type="EMBL" id="ADI75168.1"/>
    </source>
</evidence>
<dbReference type="GeneID" id="9348013"/>
<dbReference type="RefSeq" id="WP_013195732.1">
    <property type="nucleotide sequence ID" value="NC_014254.1"/>
</dbReference>
<accession>D7EC46</accession>